<name>A0ABY4T0U4_9GAMM</name>
<evidence type="ECO:0000256" key="8">
    <source>
        <dbReference type="HAMAP-Rule" id="MF_00134"/>
    </source>
</evidence>
<dbReference type="RefSeq" id="WP_250338931.1">
    <property type="nucleotide sequence ID" value="NZ_CP063231.1"/>
</dbReference>
<dbReference type="InterPro" id="IPR045186">
    <property type="entry name" value="Indole-3-glycerol_P_synth"/>
</dbReference>
<evidence type="ECO:0000256" key="3">
    <source>
        <dbReference type="ARBA" id="ARBA00022605"/>
    </source>
</evidence>
<keyword evidence="5 8" id="KW-0822">Tryptophan biosynthesis</keyword>
<dbReference type="Gene3D" id="3.20.20.70">
    <property type="entry name" value="Aldolase class I"/>
    <property type="match status" value="1"/>
</dbReference>
<dbReference type="CDD" id="cd00331">
    <property type="entry name" value="IGPS"/>
    <property type="match status" value="1"/>
</dbReference>
<comment type="similarity">
    <text evidence="8">Belongs to the TrpC family.</text>
</comment>
<dbReference type="GO" id="GO:0004425">
    <property type="term" value="F:indole-3-glycerol-phosphate synthase activity"/>
    <property type="evidence" value="ECO:0007669"/>
    <property type="project" value="UniProtKB-EC"/>
</dbReference>
<dbReference type="Proteomes" id="UP001056681">
    <property type="component" value="Chromosome"/>
</dbReference>
<evidence type="ECO:0000256" key="6">
    <source>
        <dbReference type="ARBA" id="ARBA00023141"/>
    </source>
</evidence>
<dbReference type="NCBIfam" id="NF001377">
    <property type="entry name" value="PRK00278.2-4"/>
    <property type="match status" value="1"/>
</dbReference>
<dbReference type="Pfam" id="PF00218">
    <property type="entry name" value="IGPS"/>
    <property type="match status" value="1"/>
</dbReference>
<accession>A0ABY4T0U4</accession>
<keyword evidence="7 8" id="KW-0456">Lyase</keyword>
<dbReference type="SUPFAM" id="SSF51366">
    <property type="entry name" value="Ribulose-phoshate binding barrel"/>
    <property type="match status" value="1"/>
</dbReference>
<dbReference type="InterPro" id="IPR013798">
    <property type="entry name" value="Indole-3-glycerol_P_synth_dom"/>
</dbReference>
<gene>
    <name evidence="8 10" type="primary">trpC</name>
    <name evidence="10" type="ORF">IM816_16590</name>
</gene>
<dbReference type="PANTHER" id="PTHR22854:SF2">
    <property type="entry name" value="INDOLE-3-GLYCEROL-PHOSPHATE SYNTHASE"/>
    <property type="match status" value="1"/>
</dbReference>
<dbReference type="InterPro" id="IPR013785">
    <property type="entry name" value="Aldolase_TIM"/>
</dbReference>
<organism evidence="10 11">
    <name type="scientific">Luteibacter flocculans</name>
    <dbReference type="NCBI Taxonomy" id="2780091"/>
    <lineage>
        <taxon>Bacteria</taxon>
        <taxon>Pseudomonadati</taxon>
        <taxon>Pseudomonadota</taxon>
        <taxon>Gammaproteobacteria</taxon>
        <taxon>Lysobacterales</taxon>
        <taxon>Rhodanobacteraceae</taxon>
        <taxon>Luteibacter</taxon>
    </lineage>
</organism>
<evidence type="ECO:0000256" key="5">
    <source>
        <dbReference type="ARBA" id="ARBA00022822"/>
    </source>
</evidence>
<dbReference type="HAMAP" id="MF_00134_B">
    <property type="entry name" value="IGPS_B"/>
    <property type="match status" value="1"/>
</dbReference>
<dbReference type="InterPro" id="IPR001468">
    <property type="entry name" value="Indole-3-GlycerolPSynthase_CS"/>
</dbReference>
<evidence type="ECO:0000259" key="9">
    <source>
        <dbReference type="Pfam" id="PF00218"/>
    </source>
</evidence>
<dbReference type="PROSITE" id="PS00614">
    <property type="entry name" value="IGPS"/>
    <property type="match status" value="1"/>
</dbReference>
<evidence type="ECO:0000313" key="10">
    <source>
        <dbReference type="EMBL" id="URL58191.1"/>
    </source>
</evidence>
<proteinExistence type="inferred from homology"/>
<dbReference type="NCBIfam" id="NF001373">
    <property type="entry name" value="PRK00278.1-6"/>
    <property type="match status" value="1"/>
</dbReference>
<feature type="domain" description="Indole-3-glycerol phosphate synthase" evidence="9">
    <location>
        <begin position="5"/>
        <end position="271"/>
    </location>
</feature>
<dbReference type="EMBL" id="CP063231">
    <property type="protein sequence ID" value="URL58191.1"/>
    <property type="molecule type" value="Genomic_DNA"/>
</dbReference>
<keyword evidence="3 8" id="KW-0028">Amino-acid biosynthesis</keyword>
<evidence type="ECO:0000256" key="4">
    <source>
        <dbReference type="ARBA" id="ARBA00022793"/>
    </source>
</evidence>
<evidence type="ECO:0000256" key="7">
    <source>
        <dbReference type="ARBA" id="ARBA00023239"/>
    </source>
</evidence>
<protein>
    <recommendedName>
        <fullName evidence="8">Indole-3-glycerol phosphate synthase</fullName>
        <shortName evidence="8">IGPS</shortName>
        <ecNumber evidence="8">4.1.1.48</ecNumber>
    </recommendedName>
</protein>
<dbReference type="EC" id="4.1.1.48" evidence="8"/>
<evidence type="ECO:0000313" key="11">
    <source>
        <dbReference type="Proteomes" id="UP001056681"/>
    </source>
</evidence>
<keyword evidence="6 8" id="KW-0057">Aromatic amino acid biosynthesis</keyword>
<keyword evidence="11" id="KW-1185">Reference proteome</keyword>
<comment type="catalytic activity">
    <reaction evidence="1 8">
        <text>1-(2-carboxyphenylamino)-1-deoxy-D-ribulose 5-phosphate + H(+) = (1S,2R)-1-C-(indol-3-yl)glycerol 3-phosphate + CO2 + H2O</text>
        <dbReference type="Rhea" id="RHEA:23476"/>
        <dbReference type="ChEBI" id="CHEBI:15377"/>
        <dbReference type="ChEBI" id="CHEBI:15378"/>
        <dbReference type="ChEBI" id="CHEBI:16526"/>
        <dbReference type="ChEBI" id="CHEBI:58613"/>
        <dbReference type="ChEBI" id="CHEBI:58866"/>
        <dbReference type="EC" id="4.1.1.48"/>
    </reaction>
</comment>
<evidence type="ECO:0000256" key="1">
    <source>
        <dbReference type="ARBA" id="ARBA00001633"/>
    </source>
</evidence>
<sequence length="284" mass="31457">MPDILHRILDRKLEEIAERSRRRTLDDLAARIADLEDTRGFVAAIDARLHDGNPAVIAEIKKASPSKGLIRADFDPATIARSYERGGATCLSVLTDADFFQGHEDFVKQARDACSLPILRKDFIIDEYQVYEARVIGADCILLIVAAFGNKEPDGDVIFDEERLTELSLLAAELDLDVLVEVHNEEELEIALGMPAPLIGVNNRNLRTFETSLGTSLKLKDRVGPETAIVAESGIHTTEDVRKLREAGIHTFLVGEAFMRAADPGAELHKLFGAQTPHAHHRHR</sequence>
<dbReference type="InterPro" id="IPR011060">
    <property type="entry name" value="RibuloseP-bd_barrel"/>
</dbReference>
<comment type="pathway">
    <text evidence="2 8">Amino-acid biosynthesis; L-tryptophan biosynthesis; L-tryptophan from chorismate: step 4/5.</text>
</comment>
<dbReference type="PANTHER" id="PTHR22854">
    <property type="entry name" value="TRYPTOPHAN BIOSYNTHESIS PROTEIN"/>
    <property type="match status" value="1"/>
</dbReference>
<keyword evidence="4 8" id="KW-0210">Decarboxylase</keyword>
<reference evidence="10" key="1">
    <citation type="submission" date="2020-10" db="EMBL/GenBank/DDBJ databases">
        <title>Whole-genome sequence of Luteibacter sp. EIF3.</title>
        <authorList>
            <person name="Friedrich I."/>
            <person name="Hertel R."/>
            <person name="Daniel R."/>
        </authorList>
    </citation>
    <scope>NUCLEOTIDE SEQUENCE</scope>
    <source>
        <strain evidence="10">EIF3</strain>
    </source>
</reference>
<evidence type="ECO:0000256" key="2">
    <source>
        <dbReference type="ARBA" id="ARBA00004696"/>
    </source>
</evidence>